<evidence type="ECO:0000256" key="3">
    <source>
        <dbReference type="SAM" id="SignalP"/>
    </source>
</evidence>
<evidence type="ECO:0000313" key="4">
    <source>
        <dbReference type="EMBL" id="EPS40378.1"/>
    </source>
</evidence>
<feature type="region of interest" description="Disordered" evidence="1">
    <location>
        <begin position="314"/>
        <end position="380"/>
    </location>
</feature>
<keyword evidence="5" id="KW-1185">Reference proteome</keyword>
<comment type="caution">
    <text evidence="4">The sequence shown here is derived from an EMBL/GenBank/DDBJ whole genome shotgun (WGS) entry which is preliminary data.</text>
</comment>
<feature type="region of interest" description="Disordered" evidence="1">
    <location>
        <begin position="273"/>
        <end position="294"/>
    </location>
</feature>
<name>S8BLT2_DACHA</name>
<protein>
    <recommendedName>
        <fullName evidence="6">Autophagy-related protein 27</fullName>
    </recommendedName>
</protein>
<feature type="chain" id="PRO_5004561244" description="Autophagy-related protein 27" evidence="3">
    <location>
        <begin position="25"/>
        <end position="380"/>
    </location>
</feature>
<sequence>MQFGQLICCIFIVLFPAFSFFADGYPIRHPSLVPNRQRHWTGLYYTNPAYARAKPPTPTAEHLRYLEFVKRVASGKYPGVTFRPDSWSQYNAHPSRRSQTMTAAEMSSPPAPSVETVILNQGGNDITSAPCNVSLTPNNYCAKTLQQLADEDREQRRGLFVGTAFTALFALILSMVYFLSYNFYRYFEYKERWHVERARCKSIRRVNLGLVKTGIDKPFPENLDMWILTHPPSTFWAGLFESEWFIALLHFIERRTKMKGKYTGLMKRPKLGDESSGIPLNSPRARRKYGRRGPPTPAVPQHILDAHACGLPTPLGSIHRRSRSSRSASIYSRRLQSGADPVPDIEPIRDGNGNVYTMPSGFDNPPSSVEREMAINERNS</sequence>
<evidence type="ECO:0008006" key="6">
    <source>
        <dbReference type="Google" id="ProtNLM"/>
    </source>
</evidence>
<feature type="signal peptide" evidence="3">
    <location>
        <begin position="1"/>
        <end position="24"/>
    </location>
</feature>
<dbReference type="OrthoDB" id="5337399at2759"/>
<keyword evidence="2" id="KW-0812">Transmembrane</keyword>
<dbReference type="HOGENOM" id="CLU_725670_0_0_1"/>
<keyword evidence="3" id="KW-0732">Signal</keyword>
<feature type="compositionally biased region" description="Basic and acidic residues" evidence="1">
    <location>
        <begin position="369"/>
        <end position="380"/>
    </location>
</feature>
<dbReference type="Proteomes" id="UP000015100">
    <property type="component" value="Unassembled WGS sequence"/>
</dbReference>
<gene>
    <name evidence="4" type="ORF">H072_5794</name>
</gene>
<evidence type="ECO:0000313" key="5">
    <source>
        <dbReference type="Proteomes" id="UP000015100"/>
    </source>
</evidence>
<keyword evidence="2" id="KW-1133">Transmembrane helix</keyword>
<organism evidence="4 5">
    <name type="scientific">Dactylellina haptotyla (strain CBS 200.50)</name>
    <name type="common">Nematode-trapping fungus</name>
    <name type="synonym">Monacrosporium haptotylum</name>
    <dbReference type="NCBI Taxonomy" id="1284197"/>
    <lineage>
        <taxon>Eukaryota</taxon>
        <taxon>Fungi</taxon>
        <taxon>Dikarya</taxon>
        <taxon>Ascomycota</taxon>
        <taxon>Pezizomycotina</taxon>
        <taxon>Orbiliomycetes</taxon>
        <taxon>Orbiliales</taxon>
        <taxon>Orbiliaceae</taxon>
        <taxon>Dactylellina</taxon>
    </lineage>
</organism>
<proteinExistence type="predicted"/>
<reference evidence="4 5" key="1">
    <citation type="journal article" date="2013" name="PLoS Genet.">
        <title>Genomic mechanisms accounting for the adaptation to parasitism in nematode-trapping fungi.</title>
        <authorList>
            <person name="Meerupati T."/>
            <person name="Andersson K.M."/>
            <person name="Friman E."/>
            <person name="Kumar D."/>
            <person name="Tunlid A."/>
            <person name="Ahren D."/>
        </authorList>
    </citation>
    <scope>NUCLEOTIDE SEQUENCE [LARGE SCALE GENOMIC DNA]</scope>
    <source>
        <strain evidence="4 5">CBS 200.50</strain>
    </source>
</reference>
<feature type="transmembrane region" description="Helical" evidence="2">
    <location>
        <begin position="159"/>
        <end position="184"/>
    </location>
</feature>
<dbReference type="EMBL" id="AQGS01000405">
    <property type="protein sequence ID" value="EPS40378.1"/>
    <property type="molecule type" value="Genomic_DNA"/>
</dbReference>
<dbReference type="AlphaFoldDB" id="S8BLT2"/>
<accession>S8BLT2</accession>
<feature type="compositionally biased region" description="Low complexity" evidence="1">
    <location>
        <begin position="325"/>
        <end position="334"/>
    </location>
</feature>
<reference evidence="5" key="2">
    <citation type="submission" date="2013-04" db="EMBL/GenBank/DDBJ databases">
        <title>Genomic mechanisms accounting for the adaptation to parasitism in nematode-trapping fungi.</title>
        <authorList>
            <person name="Ahren D.G."/>
        </authorList>
    </citation>
    <scope>NUCLEOTIDE SEQUENCE [LARGE SCALE GENOMIC DNA]</scope>
    <source>
        <strain evidence="5">CBS 200.50</strain>
    </source>
</reference>
<dbReference type="OMA" id="FEYKERW"/>
<evidence type="ECO:0000256" key="2">
    <source>
        <dbReference type="SAM" id="Phobius"/>
    </source>
</evidence>
<keyword evidence="2" id="KW-0472">Membrane</keyword>
<evidence type="ECO:0000256" key="1">
    <source>
        <dbReference type="SAM" id="MobiDB-lite"/>
    </source>
</evidence>